<protein>
    <recommendedName>
        <fullName evidence="2">Sacsin/Nov domain-containing protein</fullName>
    </recommendedName>
</protein>
<dbReference type="PANTHER" id="PTHR32387:SF0">
    <property type="entry name" value="PROTEIN NO VEIN"/>
    <property type="match status" value="1"/>
</dbReference>
<gene>
    <name evidence="3" type="ORF">GCM10009655_11420</name>
</gene>
<reference evidence="3 4" key="1">
    <citation type="journal article" date="2019" name="Int. J. Syst. Evol. Microbiol.">
        <title>The Global Catalogue of Microorganisms (GCM) 10K type strain sequencing project: providing services to taxonomists for standard genome sequencing and annotation.</title>
        <authorList>
            <consortium name="The Broad Institute Genomics Platform"/>
            <consortium name="The Broad Institute Genome Sequencing Center for Infectious Disease"/>
            <person name="Wu L."/>
            <person name="Ma J."/>
        </authorList>
    </citation>
    <scope>NUCLEOTIDE SEQUENCE [LARGE SCALE GENOMIC DNA]</scope>
    <source>
        <strain evidence="3 4">JCM 12762</strain>
    </source>
</reference>
<feature type="domain" description="Sacsin/Nov" evidence="2">
    <location>
        <begin position="74"/>
        <end position="129"/>
    </location>
</feature>
<comment type="caution">
    <text evidence="3">The sequence shown here is derived from an EMBL/GenBank/DDBJ whole genome shotgun (WGS) entry which is preliminary data.</text>
</comment>
<evidence type="ECO:0000313" key="3">
    <source>
        <dbReference type="EMBL" id="GAA1213839.1"/>
    </source>
</evidence>
<dbReference type="InterPro" id="IPR036890">
    <property type="entry name" value="HATPase_C_sf"/>
</dbReference>
<evidence type="ECO:0000256" key="1">
    <source>
        <dbReference type="SAM" id="MobiDB-lite"/>
    </source>
</evidence>
<dbReference type="InterPro" id="IPR058210">
    <property type="entry name" value="SACS/Nov_dom"/>
</dbReference>
<feature type="compositionally biased region" description="Basic and acidic residues" evidence="1">
    <location>
        <begin position="911"/>
        <end position="921"/>
    </location>
</feature>
<dbReference type="RefSeq" id="WP_343924008.1">
    <property type="nucleotide sequence ID" value="NZ_BAAAKW010000020.1"/>
</dbReference>
<name>A0ABN1VNE2_9MICO</name>
<dbReference type="InterPro" id="IPR052957">
    <property type="entry name" value="Auxin_embryo_med"/>
</dbReference>
<accession>A0ABN1VNE2</accession>
<dbReference type="PANTHER" id="PTHR32387">
    <property type="entry name" value="WU:FJ29H11"/>
    <property type="match status" value="1"/>
</dbReference>
<dbReference type="Proteomes" id="UP001500943">
    <property type="component" value="Unassembled WGS sequence"/>
</dbReference>
<evidence type="ECO:0000259" key="2">
    <source>
        <dbReference type="Pfam" id="PF25794"/>
    </source>
</evidence>
<organism evidence="3 4">
    <name type="scientific">Rhodoglobus aureus</name>
    <dbReference type="NCBI Taxonomy" id="191497"/>
    <lineage>
        <taxon>Bacteria</taxon>
        <taxon>Bacillati</taxon>
        <taxon>Actinomycetota</taxon>
        <taxon>Actinomycetes</taxon>
        <taxon>Micrococcales</taxon>
        <taxon>Microbacteriaceae</taxon>
        <taxon>Rhodoglobus</taxon>
    </lineage>
</organism>
<dbReference type="SUPFAM" id="SSF55874">
    <property type="entry name" value="ATPase domain of HSP90 chaperone/DNA topoisomerase II/histidine kinase"/>
    <property type="match status" value="1"/>
</dbReference>
<feature type="region of interest" description="Disordered" evidence="1">
    <location>
        <begin position="901"/>
        <end position="921"/>
    </location>
</feature>
<feature type="region of interest" description="Disordered" evidence="1">
    <location>
        <begin position="1070"/>
        <end position="1089"/>
    </location>
</feature>
<dbReference type="NCBIfam" id="NF047352">
    <property type="entry name" value="P_loop_sacsin"/>
    <property type="match status" value="1"/>
</dbReference>
<dbReference type="Pfam" id="PF25794">
    <property type="entry name" value="SACS"/>
    <property type="match status" value="1"/>
</dbReference>
<dbReference type="EMBL" id="BAAAKW010000020">
    <property type="protein sequence ID" value="GAA1213839.1"/>
    <property type="molecule type" value="Genomic_DNA"/>
</dbReference>
<sequence length="1089" mass="120106">MSGLEALAKKRRDYVDAARENGFEEGLRKLLADLYPDNAHFIYELLQNAEDAGAQEVSFELRPDGLRFEHNGKRSFDVGDIDSITGIGQSTKSNDATSIGKFGVGFKAVFAYTETPHVQSGEHSFTIHDLFVPTPAERVNRPEGSTSFWFPFNRPEKPSEQAFIEVGRALRELSRSTLLFLSNIRSIECTFPDSEVRLIERNSSTNGVIEIDSVHEHTGPTFWYRISGDVELGGARFPVAAAFSLVEAGEGPKSTGLPGARGSAQPVKYAVAPIDGEVFIYFPAVRETSRLKFHIHAPFASTVARDSVRDDDGNDLLIAGIAKLIAAALPAMRDAGLVAQGLLSALPNEADDLPERYEPIRQQLIQAFEEQPVTPIRGGGHAQSSSLIRSEGAIRAAMSPADVDFFRELSETEPIEPAAGWLPRSDDRAREFLSSLSAIEFGSAELANAFERLGETHEELERWGDEADQYLDSIEIEEFRRWMDWLSGKGNDWLRSFYAALGRLSKQNHNPFTRLDPRFRVYSDPYPESLSVVPLIRIQTLRGVEHVRGLGAFIPAASGLRAESLVLDSLVEFDESETSAPAADKDALSQFFKRAGVKPWDAAAQLTARFRSYSPAMSAVSPAHIDDLVTLDALLEEKTVAAQNFAHLSIFLADDGSSLRWVSAAELFIDEPFLPSGLGALYQSDAFSGTVLHPLSNVYSGCILDVAQLAIRLGATKGVVVRRTAIWRNSLFENRWRHQSRENENLRAQDWTIEHLPAIVEANDENLLRGLWGLVSRAAGSAGEAVYSANASSNVHRIDSQLVQILRETPWILDRDGNLRTPAETTASDLAEGMTLPSSAPLLDQMHFGQVAKLAALRERGDEVHAAAWGFGSVEVAQEIARVYNDDPDAFREWVRSRKAPGLPEASSPAPERRASRVRDRVVESPERRYATRLRSVRVQEPGLRSTAKAYLSELYSNDDGVLVCQICAEGMPFKVDDQYYFVAVQFDSDAHRDLQENRLALCPTCAAKYQHARSTPIETLREDLLTQTIGMSGSASVEVQLAGDNGRIRFVGKHAIDLQAALEGIELYSETDDADGGDESDEDREALQ</sequence>
<keyword evidence="4" id="KW-1185">Reference proteome</keyword>
<dbReference type="Gene3D" id="3.30.565.10">
    <property type="entry name" value="Histidine kinase-like ATPase, C-terminal domain"/>
    <property type="match status" value="1"/>
</dbReference>
<proteinExistence type="predicted"/>
<evidence type="ECO:0000313" key="4">
    <source>
        <dbReference type="Proteomes" id="UP001500943"/>
    </source>
</evidence>